<feature type="compositionally biased region" description="Basic and acidic residues" evidence="1">
    <location>
        <begin position="33"/>
        <end position="48"/>
    </location>
</feature>
<protein>
    <submittedName>
        <fullName evidence="2">Uncharacterized protein</fullName>
    </submittedName>
</protein>
<accession>A0AAQ3PLX7</accession>
<sequence>MVVPSLNRPRQATPDPLSVLPLLEDEQKYQNAHKIDENMPRTKDEAHWPKWPGRPTPPLGRLTKGQAYPGSARKHKCTQIQPQDQASNVSKGQKCTKLRIHNIINPREEQSGQCRPDTWSPDLLHGRPTYPRKHFTHATTVLNANRHGEARSSRWNAKSVDRVVGQPRCRSADLSLGRPTTDLGLPLT</sequence>
<feature type="region of interest" description="Disordered" evidence="1">
    <location>
        <begin position="33"/>
        <end position="61"/>
    </location>
</feature>
<keyword evidence="3" id="KW-1185">Reference proteome</keyword>
<evidence type="ECO:0000256" key="1">
    <source>
        <dbReference type="SAM" id="MobiDB-lite"/>
    </source>
</evidence>
<organism evidence="2 3">
    <name type="scientific">Paspalum notatum var. saurae</name>
    <dbReference type="NCBI Taxonomy" id="547442"/>
    <lineage>
        <taxon>Eukaryota</taxon>
        <taxon>Viridiplantae</taxon>
        <taxon>Streptophyta</taxon>
        <taxon>Embryophyta</taxon>
        <taxon>Tracheophyta</taxon>
        <taxon>Spermatophyta</taxon>
        <taxon>Magnoliopsida</taxon>
        <taxon>Liliopsida</taxon>
        <taxon>Poales</taxon>
        <taxon>Poaceae</taxon>
        <taxon>PACMAD clade</taxon>
        <taxon>Panicoideae</taxon>
        <taxon>Andropogonodae</taxon>
        <taxon>Paspaleae</taxon>
        <taxon>Paspalinae</taxon>
        <taxon>Paspalum</taxon>
    </lineage>
</organism>
<reference evidence="2 3" key="1">
    <citation type="submission" date="2024-02" db="EMBL/GenBank/DDBJ databases">
        <title>High-quality chromosome-scale genome assembly of Pensacola bahiagrass (Paspalum notatum Flugge var. saurae).</title>
        <authorList>
            <person name="Vega J.M."/>
            <person name="Podio M."/>
            <person name="Orjuela J."/>
            <person name="Siena L.A."/>
            <person name="Pessino S.C."/>
            <person name="Combes M.C."/>
            <person name="Mariac C."/>
            <person name="Albertini E."/>
            <person name="Pupilli F."/>
            <person name="Ortiz J.P.A."/>
            <person name="Leblanc O."/>
        </authorList>
    </citation>
    <scope>NUCLEOTIDE SEQUENCE [LARGE SCALE GENOMIC DNA]</scope>
    <source>
        <strain evidence="2">R1</strain>
        <tissue evidence="2">Leaf</tissue>
    </source>
</reference>
<evidence type="ECO:0000313" key="2">
    <source>
        <dbReference type="EMBL" id="WVZ52940.1"/>
    </source>
</evidence>
<dbReference type="EMBL" id="CP144745">
    <property type="protein sequence ID" value="WVZ52940.1"/>
    <property type="molecule type" value="Genomic_DNA"/>
</dbReference>
<proteinExistence type="predicted"/>
<dbReference type="Proteomes" id="UP001341281">
    <property type="component" value="Chromosome 01"/>
</dbReference>
<gene>
    <name evidence="2" type="ORF">U9M48_003939</name>
</gene>
<dbReference type="AlphaFoldDB" id="A0AAQ3PLX7"/>
<name>A0AAQ3PLX7_PASNO</name>
<evidence type="ECO:0000313" key="3">
    <source>
        <dbReference type="Proteomes" id="UP001341281"/>
    </source>
</evidence>